<dbReference type="EMBL" id="CP001737">
    <property type="protein sequence ID" value="ACV78792.1"/>
    <property type="molecule type" value="Genomic_DNA"/>
</dbReference>
<protein>
    <submittedName>
        <fullName evidence="6">Luciferase-like monooxygenase</fullName>
    </submittedName>
</protein>
<dbReference type="Proteomes" id="UP000002218">
    <property type="component" value="Chromosome"/>
</dbReference>
<dbReference type="STRING" id="479431.Namu_2418"/>
<keyword evidence="7" id="KW-1185">Reference proteome</keyword>
<dbReference type="InterPro" id="IPR050172">
    <property type="entry name" value="SsuD_RutA_monooxygenase"/>
</dbReference>
<keyword evidence="1" id="KW-0285">Flavoprotein</keyword>
<evidence type="ECO:0000259" key="5">
    <source>
        <dbReference type="Pfam" id="PF00296"/>
    </source>
</evidence>
<reference evidence="6 7" key="2">
    <citation type="journal article" date="2010" name="Stand. Genomic Sci.">
        <title>Complete genome sequence of Nakamurella multipartita type strain (Y-104).</title>
        <authorList>
            <person name="Tice H."/>
            <person name="Mayilraj S."/>
            <person name="Sims D."/>
            <person name="Lapidus A."/>
            <person name="Nolan M."/>
            <person name="Lucas S."/>
            <person name="Glavina Del Rio T."/>
            <person name="Copeland A."/>
            <person name="Cheng J.F."/>
            <person name="Meincke L."/>
            <person name="Bruce D."/>
            <person name="Goodwin L."/>
            <person name="Pitluck S."/>
            <person name="Ivanova N."/>
            <person name="Mavromatis K."/>
            <person name="Ovchinnikova G."/>
            <person name="Pati A."/>
            <person name="Chen A."/>
            <person name="Palaniappan K."/>
            <person name="Land M."/>
            <person name="Hauser L."/>
            <person name="Chang Y.J."/>
            <person name="Jeffries C.D."/>
            <person name="Detter J.C."/>
            <person name="Brettin T."/>
            <person name="Rohde M."/>
            <person name="Goker M."/>
            <person name="Bristow J."/>
            <person name="Eisen J.A."/>
            <person name="Markowitz V."/>
            <person name="Hugenholtz P."/>
            <person name="Kyrpides N.C."/>
            <person name="Klenk H.P."/>
            <person name="Chen F."/>
        </authorList>
    </citation>
    <scope>NUCLEOTIDE SEQUENCE [LARGE SCALE GENOMIC DNA]</scope>
    <source>
        <strain evidence="7">ATCC 700099 / DSM 44233 / CIP 104796 / JCM 9543 / NBRC 105858 / Y-104</strain>
    </source>
</reference>
<keyword evidence="4 6" id="KW-0503">Monooxygenase</keyword>
<accession>C8X6D7</accession>
<dbReference type="AlphaFoldDB" id="C8X6D7"/>
<dbReference type="PANTHER" id="PTHR42847">
    <property type="entry name" value="ALKANESULFONATE MONOOXYGENASE"/>
    <property type="match status" value="1"/>
</dbReference>
<evidence type="ECO:0000256" key="3">
    <source>
        <dbReference type="ARBA" id="ARBA00023002"/>
    </source>
</evidence>
<dbReference type="HOGENOM" id="CLU_027853_6_3_11"/>
<dbReference type="GO" id="GO:0046306">
    <property type="term" value="P:alkanesulfonate catabolic process"/>
    <property type="evidence" value="ECO:0007669"/>
    <property type="project" value="TreeGrafter"/>
</dbReference>
<name>C8X6D7_NAKMY</name>
<dbReference type="GO" id="GO:0008726">
    <property type="term" value="F:alkanesulfonate monooxygenase activity"/>
    <property type="evidence" value="ECO:0007669"/>
    <property type="project" value="TreeGrafter"/>
</dbReference>
<feature type="domain" description="Luciferase-like" evidence="5">
    <location>
        <begin position="17"/>
        <end position="187"/>
    </location>
</feature>
<sequence>MRPFTFLTDARAIVGGAELAEQARRAEGLGYHAMVVPDHLLGQLSPVVAMTAIAAATTTLRVGAFVLNNDLRHPAVLAQDLAAIDVLSGGRLDVAIGAGWNKPEYDAIGLPFDPTPVRQARLAEAVTVIKQCLTGQPFSFTGEYYRITDYTGEAAVQRPCPPVMIGGGGRRTLALAGREADIVGLAPRITAAGLDARSLTLEATREKLDWVARAAGDRYPELVFNVYPSGWPPVLTDDLDGEVATVIAALEQATGTRLTAREVLDSPHLFLGSAGRLADKFEQLRAELGITSFMLGTPGELDPVLARLAGT</sequence>
<dbReference type="RefSeq" id="WP_015747681.1">
    <property type="nucleotide sequence ID" value="NC_013235.1"/>
</dbReference>
<dbReference type="SUPFAM" id="SSF51679">
    <property type="entry name" value="Bacterial luciferase-like"/>
    <property type="match status" value="1"/>
</dbReference>
<keyword evidence="3" id="KW-0560">Oxidoreductase</keyword>
<dbReference type="PANTHER" id="PTHR42847:SF4">
    <property type="entry name" value="ALKANESULFONATE MONOOXYGENASE-RELATED"/>
    <property type="match status" value="1"/>
</dbReference>
<gene>
    <name evidence="6" type="ordered locus">Namu_2418</name>
</gene>
<dbReference type="Pfam" id="PF00296">
    <property type="entry name" value="Bac_luciferase"/>
    <property type="match status" value="1"/>
</dbReference>
<dbReference type="Gene3D" id="3.20.20.30">
    <property type="entry name" value="Luciferase-like domain"/>
    <property type="match status" value="1"/>
</dbReference>
<evidence type="ECO:0000256" key="1">
    <source>
        <dbReference type="ARBA" id="ARBA00022630"/>
    </source>
</evidence>
<evidence type="ECO:0000313" key="7">
    <source>
        <dbReference type="Proteomes" id="UP000002218"/>
    </source>
</evidence>
<keyword evidence="2" id="KW-0288">FMN</keyword>
<evidence type="ECO:0000313" key="6">
    <source>
        <dbReference type="EMBL" id="ACV78792.1"/>
    </source>
</evidence>
<dbReference type="InterPro" id="IPR011251">
    <property type="entry name" value="Luciferase-like_dom"/>
</dbReference>
<dbReference type="NCBIfam" id="TIGR03621">
    <property type="entry name" value="F420_MSMEG_2516"/>
    <property type="match status" value="1"/>
</dbReference>
<proteinExistence type="predicted"/>
<dbReference type="InParanoid" id="C8X6D7"/>
<dbReference type="OrthoDB" id="4288123at2"/>
<dbReference type="InterPro" id="IPR019923">
    <property type="entry name" value="Lucif-like_OxRdtase_MSMEG_2516"/>
</dbReference>
<dbReference type="InterPro" id="IPR036661">
    <property type="entry name" value="Luciferase-like_sf"/>
</dbReference>
<reference evidence="7" key="1">
    <citation type="submission" date="2009-09" db="EMBL/GenBank/DDBJ databases">
        <title>The complete genome of Nakamurella multipartita DSM 44233.</title>
        <authorList>
            <consortium name="US DOE Joint Genome Institute (JGI-PGF)"/>
            <person name="Lucas S."/>
            <person name="Copeland A."/>
            <person name="Lapidus A."/>
            <person name="Glavina del Rio T."/>
            <person name="Dalin E."/>
            <person name="Tice H."/>
            <person name="Bruce D."/>
            <person name="Goodwin L."/>
            <person name="Pitluck S."/>
            <person name="Kyrpides N."/>
            <person name="Mavromatis K."/>
            <person name="Ivanova N."/>
            <person name="Ovchinnikova G."/>
            <person name="Sims D."/>
            <person name="Meincke L."/>
            <person name="Brettin T."/>
            <person name="Detter J.C."/>
            <person name="Han C."/>
            <person name="Larimer F."/>
            <person name="Land M."/>
            <person name="Hauser L."/>
            <person name="Markowitz V."/>
            <person name="Cheng J.-F."/>
            <person name="Hugenholtz P."/>
            <person name="Woyke T."/>
            <person name="Wu D."/>
            <person name="Klenk H.-P."/>
            <person name="Eisen J.A."/>
        </authorList>
    </citation>
    <scope>NUCLEOTIDE SEQUENCE [LARGE SCALE GENOMIC DNA]</scope>
    <source>
        <strain evidence="7">ATCC 700099 / DSM 44233 / CIP 104796 / JCM 9543 / NBRC 105858 / Y-104</strain>
    </source>
</reference>
<evidence type="ECO:0000256" key="2">
    <source>
        <dbReference type="ARBA" id="ARBA00022643"/>
    </source>
</evidence>
<dbReference type="eggNOG" id="COG2141">
    <property type="taxonomic scope" value="Bacteria"/>
</dbReference>
<organism evidence="6 7">
    <name type="scientific">Nakamurella multipartita (strain ATCC 700099 / DSM 44233 / CIP 104796 / JCM 9543 / NBRC 105858 / Y-104)</name>
    <name type="common">Microsphaera multipartita</name>
    <dbReference type="NCBI Taxonomy" id="479431"/>
    <lineage>
        <taxon>Bacteria</taxon>
        <taxon>Bacillati</taxon>
        <taxon>Actinomycetota</taxon>
        <taxon>Actinomycetes</taxon>
        <taxon>Nakamurellales</taxon>
        <taxon>Nakamurellaceae</taxon>
        <taxon>Nakamurella</taxon>
    </lineage>
</organism>
<evidence type="ECO:0000256" key="4">
    <source>
        <dbReference type="ARBA" id="ARBA00023033"/>
    </source>
</evidence>
<dbReference type="KEGG" id="nml:Namu_2418"/>